<dbReference type="Pfam" id="PF12833">
    <property type="entry name" value="HTH_18"/>
    <property type="match status" value="1"/>
</dbReference>
<dbReference type="SMART" id="SM00342">
    <property type="entry name" value="HTH_ARAC"/>
    <property type="match status" value="1"/>
</dbReference>
<dbReference type="InterPro" id="IPR051552">
    <property type="entry name" value="HptR"/>
</dbReference>
<dbReference type="InterPro" id="IPR009057">
    <property type="entry name" value="Homeodomain-like_sf"/>
</dbReference>
<evidence type="ECO:0000256" key="4">
    <source>
        <dbReference type="ARBA" id="ARBA00022553"/>
    </source>
</evidence>
<dbReference type="EMBL" id="CACRUK010000019">
    <property type="protein sequence ID" value="VYU15310.1"/>
    <property type="molecule type" value="Genomic_DNA"/>
</dbReference>
<feature type="domain" description="Response regulatory" evidence="12">
    <location>
        <begin position="3"/>
        <end position="120"/>
    </location>
</feature>
<dbReference type="SUPFAM" id="SSF52172">
    <property type="entry name" value="CheY-like"/>
    <property type="match status" value="1"/>
</dbReference>
<evidence type="ECO:0000259" key="11">
    <source>
        <dbReference type="PROSITE" id="PS01124"/>
    </source>
</evidence>
<evidence type="ECO:0000256" key="6">
    <source>
        <dbReference type="ARBA" id="ARBA00023015"/>
    </source>
</evidence>
<evidence type="ECO:0000313" key="13">
    <source>
        <dbReference type="EMBL" id="VYU15310.1"/>
    </source>
</evidence>
<evidence type="ECO:0000256" key="9">
    <source>
        <dbReference type="ARBA" id="ARBA00024867"/>
    </source>
</evidence>
<gene>
    <name evidence="13" type="ORF">RGLFYP19_01570</name>
</gene>
<keyword evidence="8" id="KW-0804">Transcription</keyword>
<dbReference type="AlphaFoldDB" id="A0A6N3CEW2"/>
<evidence type="ECO:0000256" key="8">
    <source>
        <dbReference type="ARBA" id="ARBA00023163"/>
    </source>
</evidence>
<keyword evidence="6" id="KW-0805">Transcription regulation</keyword>
<comment type="subcellular location">
    <subcellularLocation>
        <location evidence="1">Cytoplasm</location>
    </subcellularLocation>
</comment>
<dbReference type="RefSeq" id="WP_156729296.1">
    <property type="nucleotide sequence ID" value="NZ_CACRUK010000019.1"/>
</dbReference>
<proteinExistence type="predicted"/>
<dbReference type="InterPro" id="IPR018060">
    <property type="entry name" value="HTH_AraC"/>
</dbReference>
<dbReference type="GO" id="GO:0043565">
    <property type="term" value="F:sequence-specific DNA binding"/>
    <property type="evidence" value="ECO:0007669"/>
    <property type="project" value="InterPro"/>
</dbReference>
<dbReference type="GO" id="GO:0003700">
    <property type="term" value="F:DNA-binding transcription factor activity"/>
    <property type="evidence" value="ECO:0007669"/>
    <property type="project" value="InterPro"/>
</dbReference>
<dbReference type="GO" id="GO:0005737">
    <property type="term" value="C:cytoplasm"/>
    <property type="evidence" value="ECO:0007669"/>
    <property type="project" value="UniProtKB-SubCell"/>
</dbReference>
<dbReference type="PANTHER" id="PTHR42713:SF3">
    <property type="entry name" value="TRANSCRIPTIONAL REGULATORY PROTEIN HPTR"/>
    <property type="match status" value="1"/>
</dbReference>
<dbReference type="Gene3D" id="3.40.50.2300">
    <property type="match status" value="1"/>
</dbReference>
<keyword evidence="5" id="KW-0902">Two-component regulatory system</keyword>
<keyword evidence="4 10" id="KW-0597">Phosphoprotein</keyword>
<evidence type="ECO:0000256" key="10">
    <source>
        <dbReference type="PROSITE-ProRule" id="PRU00169"/>
    </source>
</evidence>
<keyword evidence="7" id="KW-0238">DNA-binding</keyword>
<dbReference type="Gene3D" id="1.10.10.60">
    <property type="entry name" value="Homeodomain-like"/>
    <property type="match status" value="2"/>
</dbReference>
<feature type="domain" description="HTH araC/xylS-type" evidence="11">
    <location>
        <begin position="403"/>
        <end position="506"/>
    </location>
</feature>
<dbReference type="InterPro" id="IPR011006">
    <property type="entry name" value="CheY-like_superfamily"/>
</dbReference>
<reference evidence="13" key="1">
    <citation type="submission" date="2019-11" db="EMBL/GenBank/DDBJ databases">
        <authorList>
            <person name="Feng L."/>
        </authorList>
    </citation>
    <scope>NUCLEOTIDE SEQUENCE</scope>
    <source>
        <strain evidence="13">RgnavusLFYP19</strain>
    </source>
</reference>
<organism evidence="13">
    <name type="scientific">Mediterraneibacter gnavus</name>
    <name type="common">Ruminococcus gnavus</name>
    <dbReference type="NCBI Taxonomy" id="33038"/>
    <lineage>
        <taxon>Bacteria</taxon>
        <taxon>Bacillati</taxon>
        <taxon>Bacillota</taxon>
        <taxon>Clostridia</taxon>
        <taxon>Lachnospirales</taxon>
        <taxon>Lachnospiraceae</taxon>
        <taxon>Mediterraneibacter</taxon>
    </lineage>
</organism>
<dbReference type="PROSITE" id="PS01124">
    <property type="entry name" value="HTH_ARAC_FAMILY_2"/>
    <property type="match status" value="1"/>
</dbReference>
<dbReference type="PANTHER" id="PTHR42713">
    <property type="entry name" value="HISTIDINE KINASE-RELATED"/>
    <property type="match status" value="1"/>
</dbReference>
<dbReference type="GO" id="GO:0000160">
    <property type="term" value="P:phosphorelay signal transduction system"/>
    <property type="evidence" value="ECO:0007669"/>
    <property type="project" value="UniProtKB-KW"/>
</dbReference>
<dbReference type="PROSITE" id="PS50110">
    <property type="entry name" value="RESPONSE_REGULATORY"/>
    <property type="match status" value="1"/>
</dbReference>
<sequence>MLKLLIVDDERIIRETMATIIDWNTLDIQLIGTAKDGIEAYNIILDEYPDIVLTDIKMPALSGIELIAKIHEINPQTQFIILSGYGEFEYAKKAMQYGVKHYLLKPCNEMQIVDSIKNIKKDYFQNITHFMKEDPETNINVFHSIGVSIFTSCLSLPSDTCAFQNIIKTYSKYLDVQTTPYTLYYVYYTPSDGYLEIIQQLSHFKTQYFPGLLIQSLYVKNTLIFYYPSDNIDTQIMEQFFTEISEVKEISSEYKSLSFSNLSDMLQELVPHIKRYDSIYYTSNIDTNIFTTLNNYQNIIKETQDLISEIFSDDKMQYQTHLISLMSLLSSVSNLDFLKQLATSVTITAISKSRTFDMEEISNFLIYIEHEDSSSEIRRQLELHIEHCYNHYLSGSTTISLSSKIKQIVEQHYGNPNLSLKWISENCLFMNVDYLSKRFLKETGNKFSKYLIDYRIFKAKQIMATSGTDYSIQQIAGLIGCGNNPQYFSQIFKKSTGITPSKYMKTLYSRQESNDI</sequence>
<evidence type="ECO:0000256" key="5">
    <source>
        <dbReference type="ARBA" id="ARBA00023012"/>
    </source>
</evidence>
<protein>
    <recommendedName>
        <fullName evidence="2">Stage 0 sporulation protein A homolog</fullName>
    </recommendedName>
</protein>
<feature type="modified residue" description="4-aspartylphosphate" evidence="10">
    <location>
        <position position="55"/>
    </location>
</feature>
<name>A0A6N3CEW2_MEDGN</name>
<evidence type="ECO:0000256" key="7">
    <source>
        <dbReference type="ARBA" id="ARBA00023125"/>
    </source>
</evidence>
<dbReference type="CDD" id="cd17536">
    <property type="entry name" value="REC_YesN-like"/>
    <property type="match status" value="1"/>
</dbReference>
<evidence type="ECO:0000256" key="3">
    <source>
        <dbReference type="ARBA" id="ARBA00022490"/>
    </source>
</evidence>
<evidence type="ECO:0000256" key="2">
    <source>
        <dbReference type="ARBA" id="ARBA00018672"/>
    </source>
</evidence>
<dbReference type="InterPro" id="IPR001789">
    <property type="entry name" value="Sig_transdc_resp-reg_receiver"/>
</dbReference>
<dbReference type="SUPFAM" id="SSF46689">
    <property type="entry name" value="Homeodomain-like"/>
    <property type="match status" value="1"/>
</dbReference>
<evidence type="ECO:0000259" key="12">
    <source>
        <dbReference type="PROSITE" id="PS50110"/>
    </source>
</evidence>
<dbReference type="SMART" id="SM00448">
    <property type="entry name" value="REC"/>
    <property type="match status" value="1"/>
</dbReference>
<accession>A0A6N3CEW2</accession>
<evidence type="ECO:0000256" key="1">
    <source>
        <dbReference type="ARBA" id="ARBA00004496"/>
    </source>
</evidence>
<keyword evidence="3" id="KW-0963">Cytoplasm</keyword>
<dbReference type="Pfam" id="PF00072">
    <property type="entry name" value="Response_reg"/>
    <property type="match status" value="1"/>
</dbReference>
<comment type="function">
    <text evidence="9">May play the central regulatory role in sporulation. It may be an element of the effector pathway responsible for the activation of sporulation genes in response to nutritional stress. Spo0A may act in concert with spo0H (a sigma factor) to control the expression of some genes that are critical to the sporulation process.</text>
</comment>